<dbReference type="PANTHER" id="PTHR43806">
    <property type="entry name" value="PEPTIDASE S8"/>
    <property type="match status" value="1"/>
</dbReference>
<keyword evidence="8" id="KW-0732">Signal</keyword>
<feature type="signal peptide" evidence="8">
    <location>
        <begin position="1"/>
        <end position="24"/>
    </location>
</feature>
<name>A0A542ZW34_RARFA</name>
<evidence type="ECO:0000256" key="8">
    <source>
        <dbReference type="SAM" id="SignalP"/>
    </source>
</evidence>
<dbReference type="Pfam" id="PF16640">
    <property type="entry name" value="Big_3_5"/>
    <property type="match status" value="1"/>
</dbReference>
<dbReference type="GO" id="GO:0006508">
    <property type="term" value="P:proteolysis"/>
    <property type="evidence" value="ECO:0007669"/>
    <property type="project" value="UniProtKB-KW"/>
</dbReference>
<reference evidence="11 12" key="1">
    <citation type="submission" date="2019-06" db="EMBL/GenBank/DDBJ databases">
        <title>Sequencing the genomes of 1000 actinobacteria strains.</title>
        <authorList>
            <person name="Klenk H.-P."/>
        </authorList>
    </citation>
    <scope>NUCLEOTIDE SEQUENCE [LARGE SCALE GENOMIC DNA]</scope>
    <source>
        <strain evidence="11 12">DSM 4813</strain>
    </source>
</reference>
<feature type="chain" id="PRO_5022124629" evidence="8">
    <location>
        <begin position="25"/>
        <end position="1399"/>
    </location>
</feature>
<feature type="domain" description="Bacterial Ig-like" evidence="10">
    <location>
        <begin position="1315"/>
        <end position="1398"/>
    </location>
</feature>
<evidence type="ECO:0000256" key="6">
    <source>
        <dbReference type="PROSITE-ProRule" id="PRU01240"/>
    </source>
</evidence>
<keyword evidence="3 6" id="KW-0378">Hydrolase</keyword>
<keyword evidence="2 6" id="KW-0645">Protease</keyword>
<dbReference type="Gene3D" id="2.60.40.2700">
    <property type="match status" value="1"/>
</dbReference>
<dbReference type="InterPro" id="IPR023827">
    <property type="entry name" value="Peptidase_S8_Asp-AS"/>
</dbReference>
<dbReference type="EMBL" id="VFOS01000001">
    <property type="protein sequence ID" value="TQL64532.1"/>
    <property type="molecule type" value="Genomic_DNA"/>
</dbReference>
<evidence type="ECO:0000256" key="2">
    <source>
        <dbReference type="ARBA" id="ARBA00022670"/>
    </source>
</evidence>
<feature type="domain" description="Peptidase S8/S53" evidence="9">
    <location>
        <begin position="203"/>
        <end position="674"/>
    </location>
</feature>
<dbReference type="GO" id="GO:0005975">
    <property type="term" value="P:carbohydrate metabolic process"/>
    <property type="evidence" value="ECO:0007669"/>
    <property type="project" value="UniProtKB-ARBA"/>
</dbReference>
<evidence type="ECO:0000313" key="11">
    <source>
        <dbReference type="EMBL" id="TQL64532.1"/>
    </source>
</evidence>
<dbReference type="PROSITE" id="PS51892">
    <property type="entry name" value="SUBTILASE"/>
    <property type="match status" value="1"/>
</dbReference>
<dbReference type="PROSITE" id="PS00136">
    <property type="entry name" value="SUBTILASE_ASP"/>
    <property type="match status" value="1"/>
</dbReference>
<organism evidence="11 12">
    <name type="scientific">Rarobacter faecitabidus</name>
    <dbReference type="NCBI Taxonomy" id="13243"/>
    <lineage>
        <taxon>Bacteria</taxon>
        <taxon>Bacillati</taxon>
        <taxon>Actinomycetota</taxon>
        <taxon>Actinomycetes</taxon>
        <taxon>Micrococcales</taxon>
        <taxon>Rarobacteraceae</taxon>
        <taxon>Rarobacter</taxon>
    </lineage>
</organism>
<dbReference type="PROSITE" id="PS00138">
    <property type="entry name" value="SUBTILASE_SER"/>
    <property type="match status" value="1"/>
</dbReference>
<dbReference type="InterPro" id="IPR000209">
    <property type="entry name" value="Peptidase_S8/S53_dom"/>
</dbReference>
<evidence type="ECO:0000256" key="7">
    <source>
        <dbReference type="RuleBase" id="RU003355"/>
    </source>
</evidence>
<dbReference type="Gene3D" id="2.60.40.10">
    <property type="entry name" value="Immunoglobulins"/>
    <property type="match status" value="1"/>
</dbReference>
<comment type="caution">
    <text evidence="11">The sequence shown here is derived from an EMBL/GenBank/DDBJ whole genome shotgun (WGS) entry which is preliminary data.</text>
</comment>
<dbReference type="Pfam" id="PF00082">
    <property type="entry name" value="Peptidase_S8"/>
    <property type="match status" value="1"/>
</dbReference>
<evidence type="ECO:0000259" key="10">
    <source>
        <dbReference type="Pfam" id="PF16640"/>
    </source>
</evidence>
<evidence type="ECO:0000256" key="1">
    <source>
        <dbReference type="ARBA" id="ARBA00011073"/>
    </source>
</evidence>
<evidence type="ECO:0000256" key="4">
    <source>
        <dbReference type="ARBA" id="ARBA00022825"/>
    </source>
</evidence>
<dbReference type="InterPro" id="IPR036852">
    <property type="entry name" value="Peptidase_S8/S53_dom_sf"/>
</dbReference>
<dbReference type="InterPro" id="IPR050131">
    <property type="entry name" value="Peptidase_S8_subtilisin-like"/>
</dbReference>
<evidence type="ECO:0000256" key="5">
    <source>
        <dbReference type="PIRSR" id="PIRSR615500-1"/>
    </source>
</evidence>
<dbReference type="PANTHER" id="PTHR43806:SF11">
    <property type="entry name" value="CEREVISIN-RELATED"/>
    <property type="match status" value="1"/>
</dbReference>
<feature type="active site" description="Charge relay system" evidence="5 6">
    <location>
        <position position="212"/>
    </location>
</feature>
<dbReference type="Proteomes" id="UP000315389">
    <property type="component" value="Unassembled WGS sequence"/>
</dbReference>
<dbReference type="InterPro" id="IPR023828">
    <property type="entry name" value="Peptidase_S8_Ser-AS"/>
</dbReference>
<gene>
    <name evidence="11" type="ORF">FB461_1038</name>
</gene>
<sequence length="1399" mass="143896">MKSRFLGSVLTLALLATGSTVAAAASPAPADSSLQARASSRLAENRKLLAQRHPDLKLSDRIRANAESATVFVEVNAESGLEARGKAVRSGRTKSQARQVTATAASKAAQATRVVQAAAVALDPGAEVLYAASYSAAGFAARLDGAAIRKLAQRADVVSIAPVSRYYRPESSPTPGGRAALPRNASSASATHTFGAWGDGATGAGQTVAVIDTGVDYTHATFGGPGTRADYDLAFAARNSTTAPNSAWFNAAKFKGGVDLAGEDYEAMATLDDPDGLTPIPHPDANPIDSRAQGHGTHVSATAVGFGVGADGQTFTGSYAALDLETAHTFKVAPGTAPEAALVSVKVFGDNGQSTDLAGAGLEWVAQHVDTIDVVNMSIGSDFAPADDPDNAKIDALTAAGVVVVAAAGNAGNATAAGGSPGNAKSAIAVAASDSGYVSYDTAVVNAPASFAGAYPGRYDNVYQGAPVSAEIARLPFGNVGQLCAPLTPFQKLRVQNKIVWIEVDVPQYLDPETCPYLDVLNQASVKGIVIYGEDAFYAPSGSENFPTFVLSAAAAPVLNDAVGQGINITLDPSRKFDYTEHNAAWDSTLADFSSRGEFGAYDQVVKPDVAAPGYGIVSAFVGSGIGAEAMDGTSMASPQVAGIAALVREAHPSYTAIEVKSALMNNAVHDLAADAGVAGPLRAGTGLVDATKAISGAVSAVSVENGSLITASFGVVEAGTTPLTQTRTVKVTNHAATPGEFDVAYLERTRQSGTVISVSPDHLSLAGGASANVTVTLGVADPAKLARTPEGDEETIVDPLFITSVSGIVQVTDSASSADEVARVAVVASVKPTSAMKASAPEFAPGEFDGTISLQGRGLFQGEGPEGNENAYSSYVAPLQLGTTDPEGDAQDIGLGAVQAAASDIVVAGAASDFPYMQDVESTTLTFGVGVASDWGTLNPYTAPVLYISTDGDDVPEFQTIATPSGGWDGQYVLTIDLGSGEVVDLNYVNLAGPEIDTNMYATNVVAYPVLAASLGIKNKGGTGKIKYWFQTENALTGQAAGLYADRSAPVEFNVREPDLYFDSPLVNDQPRTDDPDAEWSGEIGVFRKTPDTTASALLLHFSNAKGSRIEILGHGPESLTPPEIQGGTQVGDTLTSSPGTWKNATGATYTYQWFRGQTKIAGATKASYRLAKTDIDSLVWVEVTVTTADGRGRAESDPVLAMAADATVGLKLSSSSTRYPNSAVKAYVSLAGDAAAVAGTIVVSVDENPVAFVSSPARSATASVTLPKRLSAGWHRVSAMYLPDDSVTTIGAGVSPTRTLVVKKAKTKVSVKAVRKSVKKGKAVALRITVKPTAIASGGAVVVKQGKKIVARATLKKGKATIKVKKLKRGKHKLRVFFQGSANAAKASSKRVTVRVR</sequence>
<keyword evidence="12" id="KW-1185">Reference proteome</keyword>
<dbReference type="InterPro" id="IPR015500">
    <property type="entry name" value="Peptidase_S8_subtilisin-rel"/>
</dbReference>
<proteinExistence type="inferred from homology"/>
<dbReference type="PRINTS" id="PR00723">
    <property type="entry name" value="SUBTILISIN"/>
</dbReference>
<dbReference type="OrthoDB" id="614750at2"/>
<keyword evidence="4 6" id="KW-0720">Serine protease</keyword>
<dbReference type="InterPro" id="IPR013783">
    <property type="entry name" value="Ig-like_fold"/>
</dbReference>
<feature type="active site" description="Charge relay system" evidence="5 6">
    <location>
        <position position="635"/>
    </location>
</feature>
<dbReference type="Gene3D" id="3.40.50.200">
    <property type="entry name" value="Peptidase S8/S53 domain"/>
    <property type="match status" value="2"/>
</dbReference>
<protein>
    <submittedName>
        <fullName evidence="11">Ig-like domain-containing protein</fullName>
    </submittedName>
</protein>
<dbReference type="GO" id="GO:0004252">
    <property type="term" value="F:serine-type endopeptidase activity"/>
    <property type="evidence" value="ECO:0007669"/>
    <property type="project" value="UniProtKB-UniRule"/>
</dbReference>
<evidence type="ECO:0000313" key="12">
    <source>
        <dbReference type="Proteomes" id="UP000315389"/>
    </source>
</evidence>
<comment type="similarity">
    <text evidence="1 6 7">Belongs to the peptidase S8 family.</text>
</comment>
<evidence type="ECO:0000259" key="9">
    <source>
        <dbReference type="Pfam" id="PF00082"/>
    </source>
</evidence>
<dbReference type="RefSeq" id="WP_142119545.1">
    <property type="nucleotide sequence ID" value="NZ_BAAASV010000007.1"/>
</dbReference>
<evidence type="ECO:0000256" key="3">
    <source>
        <dbReference type="ARBA" id="ARBA00022801"/>
    </source>
</evidence>
<dbReference type="InterPro" id="IPR032109">
    <property type="entry name" value="Big_3_5"/>
</dbReference>
<feature type="active site" description="Charge relay system" evidence="5 6">
    <location>
        <position position="295"/>
    </location>
</feature>
<dbReference type="SUPFAM" id="SSF52743">
    <property type="entry name" value="Subtilisin-like"/>
    <property type="match status" value="1"/>
</dbReference>
<accession>A0A542ZW34</accession>